<name>A0A067QA79_9AGAM</name>
<dbReference type="AlphaFoldDB" id="A0A067QA79"/>
<accession>A0A067QA79</accession>
<proteinExistence type="predicted"/>
<dbReference type="InParanoid" id="A0A067QA79"/>
<dbReference type="HOGENOM" id="CLU_934018_0_0_1"/>
<dbReference type="Proteomes" id="UP000027265">
    <property type="component" value="Unassembled WGS sequence"/>
</dbReference>
<protein>
    <submittedName>
        <fullName evidence="1">Uncharacterized protein</fullName>
    </submittedName>
</protein>
<dbReference type="OrthoDB" id="1046782at2759"/>
<gene>
    <name evidence="1" type="ORF">JAAARDRAFT_366417</name>
</gene>
<organism evidence="1 2">
    <name type="scientific">Jaapia argillacea MUCL 33604</name>
    <dbReference type="NCBI Taxonomy" id="933084"/>
    <lineage>
        <taxon>Eukaryota</taxon>
        <taxon>Fungi</taxon>
        <taxon>Dikarya</taxon>
        <taxon>Basidiomycota</taxon>
        <taxon>Agaricomycotina</taxon>
        <taxon>Agaricomycetes</taxon>
        <taxon>Agaricomycetidae</taxon>
        <taxon>Jaapiales</taxon>
        <taxon>Jaapiaceae</taxon>
        <taxon>Jaapia</taxon>
    </lineage>
</organism>
<evidence type="ECO:0000313" key="2">
    <source>
        <dbReference type="Proteomes" id="UP000027265"/>
    </source>
</evidence>
<keyword evidence="2" id="KW-1185">Reference proteome</keyword>
<reference evidence="2" key="1">
    <citation type="journal article" date="2014" name="Proc. Natl. Acad. Sci. U.S.A.">
        <title>Extensive sampling of basidiomycete genomes demonstrates inadequacy of the white-rot/brown-rot paradigm for wood decay fungi.</title>
        <authorList>
            <person name="Riley R."/>
            <person name="Salamov A.A."/>
            <person name="Brown D.W."/>
            <person name="Nagy L.G."/>
            <person name="Floudas D."/>
            <person name="Held B.W."/>
            <person name="Levasseur A."/>
            <person name="Lombard V."/>
            <person name="Morin E."/>
            <person name="Otillar R."/>
            <person name="Lindquist E.A."/>
            <person name="Sun H."/>
            <person name="LaButti K.M."/>
            <person name="Schmutz J."/>
            <person name="Jabbour D."/>
            <person name="Luo H."/>
            <person name="Baker S.E."/>
            <person name="Pisabarro A.G."/>
            <person name="Walton J.D."/>
            <person name="Blanchette R.A."/>
            <person name="Henrissat B."/>
            <person name="Martin F."/>
            <person name="Cullen D."/>
            <person name="Hibbett D.S."/>
            <person name="Grigoriev I.V."/>
        </authorList>
    </citation>
    <scope>NUCLEOTIDE SEQUENCE [LARGE SCALE GENOMIC DNA]</scope>
    <source>
        <strain evidence="2">MUCL 33604</strain>
    </source>
</reference>
<evidence type="ECO:0000313" key="1">
    <source>
        <dbReference type="EMBL" id="KDQ63080.1"/>
    </source>
</evidence>
<sequence length="298" mass="32211">MTTDLNKGRGGDYLYLVWRTLTSSSTSGGANPTSVNVPPDALLSIRCTSHSAIPQRIEVSTPSFGSLTFSGRQYMHTMRAESGDSSISIDTRALAQETCGITFQHSSDGGKTFQSSIVAAPITVHCGNTTKVITIKSRNSNNTNQGASCIFVVFLADSMLRTEVLPSYPRPLLPKNWLELHAKVSYSIPSSGSTLESDLQVTFDMSHGTATGGTRSGTVYAADFIKGIATLEEDRGSLWTDVLVRVKLEGCRHKDMEDATLVLNGSLSYFFWRPVGPHAIQWDGALTGTQYELTAVTN</sequence>
<dbReference type="EMBL" id="KL197710">
    <property type="protein sequence ID" value="KDQ63080.1"/>
    <property type="molecule type" value="Genomic_DNA"/>
</dbReference>